<evidence type="ECO:0000313" key="2">
    <source>
        <dbReference type="WBParaSite" id="ES5_v2.g19550.t1"/>
    </source>
</evidence>
<evidence type="ECO:0000313" key="1">
    <source>
        <dbReference type="Proteomes" id="UP000887579"/>
    </source>
</evidence>
<dbReference type="WBParaSite" id="ES5_v2.g19550.t1">
    <property type="protein sequence ID" value="ES5_v2.g19550.t1"/>
    <property type="gene ID" value="ES5_v2.g19550"/>
</dbReference>
<organism evidence="1 2">
    <name type="scientific">Panagrolaimus sp. ES5</name>
    <dbReference type="NCBI Taxonomy" id="591445"/>
    <lineage>
        <taxon>Eukaryota</taxon>
        <taxon>Metazoa</taxon>
        <taxon>Ecdysozoa</taxon>
        <taxon>Nematoda</taxon>
        <taxon>Chromadorea</taxon>
        <taxon>Rhabditida</taxon>
        <taxon>Tylenchina</taxon>
        <taxon>Panagrolaimomorpha</taxon>
        <taxon>Panagrolaimoidea</taxon>
        <taxon>Panagrolaimidae</taxon>
        <taxon>Panagrolaimus</taxon>
    </lineage>
</organism>
<proteinExistence type="predicted"/>
<reference evidence="2" key="1">
    <citation type="submission" date="2022-11" db="UniProtKB">
        <authorList>
            <consortium name="WormBaseParasite"/>
        </authorList>
    </citation>
    <scope>IDENTIFICATION</scope>
</reference>
<name>A0AC34FQ92_9BILA</name>
<dbReference type="Proteomes" id="UP000887579">
    <property type="component" value="Unplaced"/>
</dbReference>
<sequence length="89" mass="10821">MNSATPLPAEIEEKYQRSVKSYNYMLTIAMEPEKWLEWMYANFGEKDFIDNFECKIGEHWFMKEIWEYYINYLLNSNKVVSYYSVSIFA</sequence>
<accession>A0AC34FQ92</accession>
<protein>
    <submittedName>
        <fullName evidence="2">Uncharacterized protein</fullName>
    </submittedName>
</protein>